<dbReference type="GO" id="GO:0016757">
    <property type="term" value="F:glycosyltransferase activity"/>
    <property type="evidence" value="ECO:0007669"/>
    <property type="project" value="UniProtKB-KW"/>
</dbReference>
<sequence length="421" mass="50328">MEKIEQPLVSIVMVNYNHEEYIGKSIESVLAQTYEKWELIIIDDGSTDESVNIISSYAAKDDRIKFYPQKENSQICIVTNIGFSYVKGELVARLDSDDIWKPEKLEKQLQYMAENPEGALCFTKLDIINENGVIINDEMPELYRAYNSRRENRQGWLRQFFFQGNTLIQSTLLMKKEVIDEIGIFNLAYMQGHDFDFFVRSALKYDFIFLEEPLTEYRRTARQNSALNPDNNRRFFNEFMNVRFHYFDNMPDELFKEVFQEYFLNKESSSHEELLCEQAFLLCRCTDEDDPNPVLGLAKLEELMENPRIVELLKEKFHYTPKDYYEQSRKHLFYSQEIAAEKGELMWKNNQLEIEIDSLKKWQKQAHEKEQQKEEQLRQMNQEMQLKEQQIQILREKVNQMENSTSWKITKPLREVGKRMK</sequence>
<keyword evidence="4" id="KW-0175">Coiled coil</keyword>
<keyword evidence="2 6" id="KW-0328">Glycosyltransferase</keyword>
<dbReference type="InterPro" id="IPR029044">
    <property type="entry name" value="Nucleotide-diphossugar_trans"/>
</dbReference>
<dbReference type="SUPFAM" id="SSF53448">
    <property type="entry name" value="Nucleotide-diphospho-sugar transferases"/>
    <property type="match status" value="1"/>
</dbReference>
<comment type="caution">
    <text evidence="6">The sequence shown here is derived from an EMBL/GenBank/DDBJ whole genome shotgun (WGS) entry which is preliminary data.</text>
</comment>
<organism evidence="6 7">
    <name type="scientific">Dorea acetigenes</name>
    <dbReference type="NCBI Taxonomy" id="2981787"/>
    <lineage>
        <taxon>Bacteria</taxon>
        <taxon>Bacillati</taxon>
        <taxon>Bacillota</taxon>
        <taxon>Clostridia</taxon>
        <taxon>Lachnospirales</taxon>
        <taxon>Lachnospiraceae</taxon>
        <taxon>Dorea</taxon>
    </lineage>
</organism>
<evidence type="ECO:0000256" key="3">
    <source>
        <dbReference type="ARBA" id="ARBA00022679"/>
    </source>
</evidence>
<protein>
    <submittedName>
        <fullName evidence="6">Glycosyltransferase</fullName>
        <ecNumber evidence="6">2.4.-.-</ecNumber>
    </submittedName>
</protein>
<keyword evidence="7" id="KW-1185">Reference proteome</keyword>
<dbReference type="Proteomes" id="UP001652431">
    <property type="component" value="Unassembled WGS sequence"/>
</dbReference>
<evidence type="ECO:0000313" key="7">
    <source>
        <dbReference type="Proteomes" id="UP001652431"/>
    </source>
</evidence>
<gene>
    <name evidence="6" type="ORF">OCV99_01655</name>
</gene>
<evidence type="ECO:0000313" key="6">
    <source>
        <dbReference type="EMBL" id="MCU6685269.1"/>
    </source>
</evidence>
<feature type="domain" description="Glycosyltransferase 2-like" evidence="5">
    <location>
        <begin position="10"/>
        <end position="172"/>
    </location>
</feature>
<feature type="coiled-coil region" evidence="4">
    <location>
        <begin position="352"/>
        <end position="404"/>
    </location>
</feature>
<dbReference type="Gene3D" id="3.90.550.10">
    <property type="entry name" value="Spore Coat Polysaccharide Biosynthesis Protein SpsA, Chain A"/>
    <property type="match status" value="1"/>
</dbReference>
<dbReference type="InterPro" id="IPR050834">
    <property type="entry name" value="Glycosyltransf_2"/>
</dbReference>
<evidence type="ECO:0000259" key="5">
    <source>
        <dbReference type="Pfam" id="PF00535"/>
    </source>
</evidence>
<dbReference type="InterPro" id="IPR001173">
    <property type="entry name" value="Glyco_trans_2-like"/>
</dbReference>
<name>A0ABT2RIN9_9FIRM</name>
<dbReference type="RefSeq" id="WP_262574509.1">
    <property type="nucleotide sequence ID" value="NZ_JAOQJU010000001.1"/>
</dbReference>
<dbReference type="Pfam" id="PF00535">
    <property type="entry name" value="Glycos_transf_2"/>
    <property type="match status" value="1"/>
</dbReference>
<dbReference type="PANTHER" id="PTHR43685:SF5">
    <property type="entry name" value="GLYCOSYLTRANSFERASE EPSE-RELATED"/>
    <property type="match status" value="1"/>
</dbReference>
<reference evidence="6 7" key="1">
    <citation type="journal article" date="2021" name="ISME Commun">
        <title>Automated analysis of genomic sequences facilitates high-throughput and comprehensive description of bacteria.</title>
        <authorList>
            <person name="Hitch T.C.A."/>
        </authorList>
    </citation>
    <scope>NUCLEOTIDE SEQUENCE [LARGE SCALE GENOMIC DNA]</scope>
    <source>
        <strain evidence="6 7">Sanger_03</strain>
    </source>
</reference>
<dbReference type="PANTHER" id="PTHR43685">
    <property type="entry name" value="GLYCOSYLTRANSFERASE"/>
    <property type="match status" value="1"/>
</dbReference>
<evidence type="ECO:0000256" key="2">
    <source>
        <dbReference type="ARBA" id="ARBA00022676"/>
    </source>
</evidence>
<keyword evidence="3 6" id="KW-0808">Transferase</keyword>
<proteinExistence type="inferred from homology"/>
<evidence type="ECO:0000256" key="4">
    <source>
        <dbReference type="SAM" id="Coils"/>
    </source>
</evidence>
<dbReference type="EC" id="2.4.-.-" evidence="6"/>
<evidence type="ECO:0000256" key="1">
    <source>
        <dbReference type="ARBA" id="ARBA00006739"/>
    </source>
</evidence>
<comment type="similarity">
    <text evidence="1">Belongs to the glycosyltransferase 2 family.</text>
</comment>
<dbReference type="EMBL" id="JAOQJU010000001">
    <property type="protein sequence ID" value="MCU6685269.1"/>
    <property type="molecule type" value="Genomic_DNA"/>
</dbReference>
<accession>A0ABT2RIN9</accession>